<feature type="transmembrane region" description="Helical" evidence="1">
    <location>
        <begin position="70"/>
        <end position="90"/>
    </location>
</feature>
<protein>
    <submittedName>
        <fullName evidence="3">Uncharacterized protein</fullName>
    </submittedName>
</protein>
<name>Q5ENJ6_KRYTR</name>
<feature type="signal peptide" evidence="2">
    <location>
        <begin position="1"/>
        <end position="23"/>
    </location>
</feature>
<proteinExistence type="evidence at transcript level"/>
<sequence>MARSSVPALLIACALVAMMGSFALSFVGTQGVSLRGTSVRTPEVAMQFFGGEPATTTPPPPPEATADGTFVIGLTAFFFVSVLANVNGFFNP</sequence>
<accession>Q5ENJ6</accession>
<evidence type="ECO:0000313" key="3">
    <source>
        <dbReference type="EMBL" id="AAW79397.1"/>
    </source>
</evidence>
<keyword evidence="2" id="KW-0732">Signal</keyword>
<keyword evidence="1" id="KW-0472">Membrane</keyword>
<reference evidence="3" key="1">
    <citation type="journal article" date="2005" name="J. Mol. Biol.">
        <title>Complex protein targeting to dinoflagellate plastids.</title>
        <authorList>
            <person name="Patron N.J."/>
            <person name="Waller R.F."/>
            <person name="Archibald J.M."/>
            <person name="Keeling P.J."/>
        </authorList>
    </citation>
    <scope>NUCLEOTIDE SEQUENCE</scope>
</reference>
<evidence type="ECO:0000256" key="1">
    <source>
        <dbReference type="SAM" id="Phobius"/>
    </source>
</evidence>
<keyword evidence="1" id="KW-1133">Transmembrane helix</keyword>
<feature type="chain" id="PRO_5004256206" evidence="2">
    <location>
        <begin position="24"/>
        <end position="92"/>
    </location>
</feature>
<keyword evidence="1" id="KW-0812">Transmembrane</keyword>
<dbReference type="AlphaFoldDB" id="Q5ENJ6"/>
<dbReference type="EMBL" id="AY826936">
    <property type="protein sequence ID" value="AAW79397.1"/>
    <property type="molecule type" value="mRNA"/>
</dbReference>
<evidence type="ECO:0000256" key="2">
    <source>
        <dbReference type="SAM" id="SignalP"/>
    </source>
</evidence>
<organism evidence="3">
    <name type="scientific">Kryptoperidinium triquetrum</name>
    <name type="common">Dinoflagellate</name>
    <name type="synonym">Heterocapsa triquetra</name>
    <dbReference type="NCBI Taxonomy" id="66468"/>
    <lineage>
        <taxon>Eukaryota</taxon>
        <taxon>Sar</taxon>
        <taxon>Alveolata</taxon>
        <taxon>Dinophyceae</taxon>
        <taxon>Peridiniales</taxon>
        <taxon>Kryptoperidiniaceae</taxon>
        <taxon>Kryptoperidinium</taxon>
    </lineage>
</organism>